<dbReference type="Pfam" id="PF00169">
    <property type="entry name" value="PH"/>
    <property type="match status" value="1"/>
</dbReference>
<dbReference type="CDD" id="cd01249">
    <property type="entry name" value="BAR-PH_GRAF_family"/>
    <property type="match status" value="1"/>
</dbReference>
<evidence type="ECO:0000256" key="2">
    <source>
        <dbReference type="ARBA" id="ARBA00004556"/>
    </source>
</evidence>
<dbReference type="SUPFAM" id="SSF50729">
    <property type="entry name" value="PH domain-like"/>
    <property type="match status" value="1"/>
</dbReference>
<evidence type="ECO:0000259" key="15">
    <source>
        <dbReference type="PROSITE" id="PS50002"/>
    </source>
</evidence>
<evidence type="ECO:0000313" key="18">
    <source>
        <dbReference type="Ensembl" id="ENSHCOP00000004298.1"/>
    </source>
</evidence>
<evidence type="ECO:0000256" key="1">
    <source>
        <dbReference type="ARBA" id="ARBA00004236"/>
    </source>
</evidence>
<dbReference type="SUPFAM" id="SSF48350">
    <property type="entry name" value="GTPase activation domain, GAP"/>
    <property type="match status" value="1"/>
</dbReference>
<dbReference type="SMART" id="SM00326">
    <property type="entry name" value="SH3"/>
    <property type="match status" value="1"/>
</dbReference>
<dbReference type="Gene3D" id="2.30.29.30">
    <property type="entry name" value="Pleckstrin-homology domain (PH domain)/Phosphotyrosine-binding domain (PTB)"/>
    <property type="match status" value="1"/>
</dbReference>
<dbReference type="PROSITE" id="PS50002">
    <property type="entry name" value="SH3"/>
    <property type="match status" value="1"/>
</dbReference>
<evidence type="ECO:0000313" key="19">
    <source>
        <dbReference type="Proteomes" id="UP000264820"/>
    </source>
</evidence>
<comment type="subcellular location">
    <subcellularLocation>
        <location evidence="1">Cell membrane</location>
    </subcellularLocation>
    <subcellularLocation>
        <location evidence="2">Cytoplasm</location>
        <location evidence="2">Perinuclear region</location>
    </subcellularLocation>
    <subcellularLocation>
        <location evidence="3">Endosome membrane</location>
    </subcellularLocation>
</comment>
<reference evidence="18" key="1">
    <citation type="submission" date="2025-08" db="UniProtKB">
        <authorList>
            <consortium name="Ensembl"/>
        </authorList>
    </citation>
    <scope>IDENTIFICATION</scope>
</reference>
<sequence length="716" mass="82404">MGLHPLEFSECYLDSPCFREKIKAHEAELDKTNRFIKELYKDGKNLINATKQLGMAQRKFAQCLGEFQFEYIGDAKTDDERCIDESLQEFSSFLRNLEDQRELMMRNITETLMKPLEKFRKEHLGTVRAERKKYEKETEKYYSSLEKLLNMSAKKKEPQLQEADVQVETMRQHFQEESLDYVCKLQEIQERKKFECVEPMLAFFQTVFTFYHQGFELAKDFDHYKRALQINIQNTRSRFEGTRSEVNELMKRIRETPQEYRQTSPISCEGYLYVQEKRPPPFGSSWVKRYCTFVKEQKILHMVTFDHRSGGRSGETESVTLKSCVRKTTDMLDRRFCLELDITDRPGTALTVQALSEGDHKFWMLAMGGKEPVSQTTLHYVIIRNLLFDAQLDDVGLTFVKNSISAIETRGINDQGLYRVVGVSSKVQKLLSLMIDEKSNEVDLSTSEDWDVKTITSALKLYLRSLPEPLMTYGLYKEFISPAKGGSPESRIQAVHCLVHKLPEKNRQVLGLFMKHLANVAAHSKQNLMTVANLGVVFGPTLMRPQEDTVAAIMDLKFQNIVVEILIEHQEKIFTDAPESCPLSPAAPSFSAPTRQSKKMNRQSRPLAVYNPQVMDIQSGRRCPARLIVFHLPSIPPHTRFERVQMANRTNHSGSFGVISRKAKAVYPCEAEHDSELSFQVGAIFNAVTQSREPGWLEGELEGKRGLIPENYVEML</sequence>
<evidence type="ECO:0000259" key="16">
    <source>
        <dbReference type="PROSITE" id="PS50003"/>
    </source>
</evidence>
<evidence type="ECO:0000256" key="3">
    <source>
        <dbReference type="ARBA" id="ARBA00004608"/>
    </source>
</evidence>
<dbReference type="InterPro" id="IPR047234">
    <property type="entry name" value="GRAF_fam"/>
</dbReference>
<dbReference type="Gene3D" id="1.20.1270.60">
    <property type="entry name" value="Arfaptin homology (AH) domain/BAR domain"/>
    <property type="match status" value="1"/>
</dbReference>
<evidence type="ECO:0000259" key="17">
    <source>
        <dbReference type="PROSITE" id="PS50238"/>
    </source>
</evidence>
<evidence type="ECO:0000256" key="7">
    <source>
        <dbReference type="ARBA" id="ARBA00022490"/>
    </source>
</evidence>
<dbReference type="FunFam" id="1.20.1270.60:FF:000001">
    <property type="entry name" value="Rho GTPase-activating protein 26"/>
    <property type="match status" value="1"/>
</dbReference>
<evidence type="ECO:0000256" key="10">
    <source>
        <dbReference type="ARBA" id="ARBA00054039"/>
    </source>
</evidence>
<organism evidence="18 19">
    <name type="scientific">Hippocampus comes</name>
    <name type="common">Tiger tail seahorse</name>
    <dbReference type="NCBI Taxonomy" id="109280"/>
    <lineage>
        <taxon>Eukaryota</taxon>
        <taxon>Metazoa</taxon>
        <taxon>Chordata</taxon>
        <taxon>Craniata</taxon>
        <taxon>Vertebrata</taxon>
        <taxon>Euteleostomi</taxon>
        <taxon>Actinopterygii</taxon>
        <taxon>Neopterygii</taxon>
        <taxon>Teleostei</taxon>
        <taxon>Neoteleostei</taxon>
        <taxon>Acanthomorphata</taxon>
        <taxon>Syngnathiaria</taxon>
        <taxon>Syngnathiformes</taxon>
        <taxon>Syngnathoidei</taxon>
        <taxon>Syngnathidae</taxon>
        <taxon>Hippocampus</taxon>
    </lineage>
</organism>
<keyword evidence="19" id="KW-1185">Reference proteome</keyword>
<keyword evidence="4 13" id="KW-0728">SH3 domain</keyword>
<dbReference type="FunFam" id="2.30.30.40:FF:000055">
    <property type="entry name" value="rho GTPase-activating protein 26 isoform X1"/>
    <property type="match status" value="1"/>
</dbReference>
<dbReference type="SMART" id="SM00324">
    <property type="entry name" value="RhoGAP"/>
    <property type="match status" value="1"/>
</dbReference>
<feature type="domain" description="PH" evidence="16">
    <location>
        <begin position="265"/>
        <end position="372"/>
    </location>
</feature>
<proteinExistence type="predicted"/>
<evidence type="ECO:0000256" key="9">
    <source>
        <dbReference type="ARBA" id="ARBA00023136"/>
    </source>
</evidence>
<evidence type="ECO:0000256" key="6">
    <source>
        <dbReference type="ARBA" id="ARBA00022475"/>
    </source>
</evidence>
<evidence type="ECO:0000256" key="13">
    <source>
        <dbReference type="PROSITE-ProRule" id="PRU00192"/>
    </source>
</evidence>
<feature type="domain" description="SH3" evidence="15">
    <location>
        <begin position="658"/>
        <end position="716"/>
    </location>
</feature>
<dbReference type="AlphaFoldDB" id="A0A3Q2XIN2"/>
<dbReference type="GO" id="GO:0005829">
    <property type="term" value="C:cytosol"/>
    <property type="evidence" value="ECO:0007669"/>
    <property type="project" value="UniProtKB-ARBA"/>
</dbReference>
<dbReference type="InterPro" id="IPR001452">
    <property type="entry name" value="SH3_domain"/>
</dbReference>
<dbReference type="Proteomes" id="UP000264820">
    <property type="component" value="Unplaced"/>
</dbReference>
<dbReference type="GO" id="GO:0005096">
    <property type="term" value="F:GTPase activator activity"/>
    <property type="evidence" value="ECO:0007669"/>
    <property type="project" value="UniProtKB-KW"/>
</dbReference>
<keyword evidence="9" id="KW-0472">Membrane</keyword>
<evidence type="ECO:0000256" key="4">
    <source>
        <dbReference type="ARBA" id="ARBA00022443"/>
    </source>
</evidence>
<keyword evidence="7" id="KW-0963">Cytoplasm</keyword>
<dbReference type="InterPro" id="IPR008936">
    <property type="entry name" value="Rho_GTPase_activation_prot"/>
</dbReference>
<dbReference type="Pfam" id="PF00620">
    <property type="entry name" value="RhoGAP"/>
    <property type="match status" value="1"/>
</dbReference>
<dbReference type="InterPro" id="IPR047225">
    <property type="entry name" value="PH_GRAF"/>
</dbReference>
<protein>
    <recommendedName>
        <fullName evidence="11">Rho GTPase-activating protein 10</fullName>
    </recommendedName>
    <alternativeName>
        <fullName evidence="12">Rho-type GTPase-activating protein 10</fullName>
    </alternativeName>
</protein>
<reference evidence="18" key="2">
    <citation type="submission" date="2025-09" db="UniProtKB">
        <authorList>
            <consortium name="Ensembl"/>
        </authorList>
    </citation>
    <scope>IDENTIFICATION</scope>
</reference>
<evidence type="ECO:0000256" key="8">
    <source>
        <dbReference type="ARBA" id="ARBA00022753"/>
    </source>
</evidence>
<dbReference type="SUPFAM" id="SSF50044">
    <property type="entry name" value="SH3-domain"/>
    <property type="match status" value="1"/>
</dbReference>
<accession>A0A3Q2XIN2</accession>
<dbReference type="InterPro" id="IPR001849">
    <property type="entry name" value="PH_domain"/>
</dbReference>
<dbReference type="GO" id="GO:0005886">
    <property type="term" value="C:plasma membrane"/>
    <property type="evidence" value="ECO:0007669"/>
    <property type="project" value="UniProtKB-SubCell"/>
</dbReference>
<dbReference type="PROSITE" id="PS50003">
    <property type="entry name" value="PH_DOMAIN"/>
    <property type="match status" value="1"/>
</dbReference>
<dbReference type="Gene3D" id="2.30.30.40">
    <property type="entry name" value="SH3 Domains"/>
    <property type="match status" value="1"/>
</dbReference>
<dbReference type="InterPro" id="IPR027267">
    <property type="entry name" value="AH/BAR_dom_sf"/>
</dbReference>
<dbReference type="InterPro" id="IPR036028">
    <property type="entry name" value="SH3-like_dom_sf"/>
</dbReference>
<keyword evidence="8" id="KW-0967">Endosome</keyword>
<keyword evidence="5" id="KW-0343">GTPase activation</keyword>
<evidence type="ECO:0000256" key="14">
    <source>
        <dbReference type="SAM" id="MobiDB-lite"/>
    </source>
</evidence>
<dbReference type="SUPFAM" id="SSF103657">
    <property type="entry name" value="BAR/IMD domain-like"/>
    <property type="match status" value="1"/>
</dbReference>
<dbReference type="PROSITE" id="PS50238">
    <property type="entry name" value="RHOGAP"/>
    <property type="match status" value="1"/>
</dbReference>
<dbReference type="GO" id="GO:0007165">
    <property type="term" value="P:signal transduction"/>
    <property type="evidence" value="ECO:0007669"/>
    <property type="project" value="InterPro"/>
</dbReference>
<dbReference type="Pfam" id="PF14604">
    <property type="entry name" value="SH3_9"/>
    <property type="match status" value="1"/>
</dbReference>
<dbReference type="PANTHER" id="PTHR12552:SF5">
    <property type="entry name" value="RHO GTPASE-ACTIVATING PROTEIN 10"/>
    <property type="match status" value="1"/>
</dbReference>
<feature type="domain" description="Rho-GAP" evidence="17">
    <location>
        <begin position="390"/>
        <end position="574"/>
    </location>
</feature>
<evidence type="ECO:0000256" key="12">
    <source>
        <dbReference type="ARBA" id="ARBA00083384"/>
    </source>
</evidence>
<dbReference type="GO" id="GO:0048471">
    <property type="term" value="C:perinuclear region of cytoplasm"/>
    <property type="evidence" value="ECO:0007669"/>
    <property type="project" value="UniProtKB-SubCell"/>
</dbReference>
<name>A0A3Q2XIN2_HIPCM</name>
<evidence type="ECO:0000256" key="11">
    <source>
        <dbReference type="ARBA" id="ARBA00070231"/>
    </source>
</evidence>
<dbReference type="InterPro" id="IPR004148">
    <property type="entry name" value="BAR_dom"/>
</dbReference>
<dbReference type="Ensembl" id="ENSHCOT00000007283.1">
    <property type="protein sequence ID" value="ENSHCOP00000004298.1"/>
    <property type="gene ID" value="ENSHCOG00000005821.1"/>
</dbReference>
<keyword evidence="6" id="KW-1003">Cell membrane</keyword>
<dbReference type="Gene3D" id="1.10.555.10">
    <property type="entry name" value="Rho GTPase activation protein"/>
    <property type="match status" value="1"/>
</dbReference>
<dbReference type="FunFam" id="1.10.555.10:FF:000006">
    <property type="entry name" value="Rho GTPase activating protein 26"/>
    <property type="match status" value="1"/>
</dbReference>
<comment type="function">
    <text evidence="10">GTPase-activating protein that catalyzes the conversion of active GTP-bound Rho GTPases to their inactive GDP-bound form, thus suppressing various Rho GTPase-mediated cellular processes. Also converts Cdc42 to an inactive GDP-bound state. Essential for PTKB2 regulation of cytoskeletal organization via Rho family GTPases. Inhibits PAK2 proteolytic fragment PAK-2p34 kinase activity and changes its localization from the nucleus to the perinuclear region. Stabilizes PAK-2p34 thereby increasing stimulation of cell death. Associates with MICAL1 on the endosomal membrane to promote Rab8-Rab10-dependent tubule extension. After dissociation with MICAL1, recruits WDR44 which connects the endoplasmic reticulum (ER) with the endosomal tubule, thereby participating in the export of a subset of neosynthesized proteins.</text>
</comment>
<dbReference type="InterPro" id="IPR011993">
    <property type="entry name" value="PH-like_dom_sf"/>
</dbReference>
<feature type="region of interest" description="Disordered" evidence="14">
    <location>
        <begin position="585"/>
        <end position="605"/>
    </location>
</feature>
<dbReference type="InterPro" id="IPR000198">
    <property type="entry name" value="RhoGAP_dom"/>
</dbReference>
<dbReference type="GO" id="GO:0010008">
    <property type="term" value="C:endosome membrane"/>
    <property type="evidence" value="ECO:0007669"/>
    <property type="project" value="UniProtKB-SubCell"/>
</dbReference>
<dbReference type="FunFam" id="2.30.29.30:FF:000157">
    <property type="entry name" value="Putative rho GTPase-activating protein 10"/>
    <property type="match status" value="1"/>
</dbReference>
<dbReference type="Pfam" id="PF16746">
    <property type="entry name" value="BAR_3"/>
    <property type="match status" value="1"/>
</dbReference>
<dbReference type="PANTHER" id="PTHR12552">
    <property type="entry name" value="OLIGOPHRENIN 1"/>
    <property type="match status" value="1"/>
</dbReference>
<dbReference type="GeneTree" id="ENSGT00940000159559"/>
<evidence type="ECO:0000256" key="5">
    <source>
        <dbReference type="ARBA" id="ARBA00022468"/>
    </source>
</evidence>